<dbReference type="Proteomes" id="UP001242732">
    <property type="component" value="Chromosome"/>
</dbReference>
<organism evidence="1 2">
    <name type="scientific">Paracidovorax citrulli</name>
    <name type="common">Acidovorax citrulli</name>
    <dbReference type="NCBI Taxonomy" id="80869"/>
    <lineage>
        <taxon>Bacteria</taxon>
        <taxon>Pseudomonadati</taxon>
        <taxon>Pseudomonadota</taxon>
        <taxon>Betaproteobacteria</taxon>
        <taxon>Burkholderiales</taxon>
        <taxon>Comamonadaceae</taxon>
        <taxon>Paracidovorax</taxon>
    </lineage>
</organism>
<evidence type="ECO:0000313" key="1">
    <source>
        <dbReference type="EMBL" id="WIY49567.1"/>
    </source>
</evidence>
<proteinExistence type="predicted"/>
<dbReference type="RefSeq" id="WP_258868851.1">
    <property type="nucleotide sequence ID" value="NZ_CP023687.1"/>
</dbReference>
<keyword evidence="2" id="KW-1185">Reference proteome</keyword>
<accession>A0ABY9AS34</accession>
<reference evidence="1 2" key="1">
    <citation type="submission" date="2023-06" db="EMBL/GenBank/DDBJ databases">
        <authorList>
            <person name="Ham H."/>
            <person name="Park D.S."/>
        </authorList>
    </citation>
    <scope>NUCLEOTIDE SEQUENCE [LARGE SCALE GENOMIC DNA]</scope>
    <source>
        <strain evidence="1 2">KACC 17005</strain>
    </source>
</reference>
<sequence>MDPILGQIIFWATPWTPASGTPAAPVSIPVTGITLQPGTR</sequence>
<protein>
    <submittedName>
        <fullName evidence="1">Uncharacterized protein</fullName>
    </submittedName>
</protein>
<evidence type="ECO:0000313" key="2">
    <source>
        <dbReference type="Proteomes" id="UP001242732"/>
    </source>
</evidence>
<dbReference type="GeneID" id="79793303"/>
<gene>
    <name evidence="1" type="ORF">QRO08_03065</name>
</gene>
<name>A0ABY9AS34_PARCI</name>
<dbReference type="EMBL" id="CP127363">
    <property type="protein sequence ID" value="WIY49567.1"/>
    <property type="molecule type" value="Genomic_DNA"/>
</dbReference>